<accession>A0A0E9TYZ5</accession>
<dbReference type="AlphaFoldDB" id="A0A0E9TYZ5"/>
<reference evidence="1" key="2">
    <citation type="journal article" date="2015" name="Fish Shellfish Immunol.">
        <title>Early steps in the European eel (Anguilla anguilla)-Vibrio vulnificus interaction in the gills: Role of the RtxA13 toxin.</title>
        <authorList>
            <person name="Callol A."/>
            <person name="Pajuelo D."/>
            <person name="Ebbesson L."/>
            <person name="Teles M."/>
            <person name="MacKenzie S."/>
            <person name="Amaro C."/>
        </authorList>
    </citation>
    <scope>NUCLEOTIDE SEQUENCE</scope>
</reference>
<protein>
    <submittedName>
        <fullName evidence="1">Uncharacterized protein</fullName>
    </submittedName>
</protein>
<dbReference type="EMBL" id="GBXM01050397">
    <property type="protein sequence ID" value="JAH58180.1"/>
    <property type="molecule type" value="Transcribed_RNA"/>
</dbReference>
<evidence type="ECO:0000313" key="1">
    <source>
        <dbReference type="EMBL" id="JAH58180.1"/>
    </source>
</evidence>
<sequence length="31" mass="3567">MLNCLITNLKLWSGEPNQEKVYLFPKPYGGL</sequence>
<proteinExistence type="predicted"/>
<name>A0A0E9TYZ5_ANGAN</name>
<reference evidence="1" key="1">
    <citation type="submission" date="2014-11" db="EMBL/GenBank/DDBJ databases">
        <authorList>
            <person name="Amaro Gonzalez C."/>
        </authorList>
    </citation>
    <scope>NUCLEOTIDE SEQUENCE</scope>
</reference>
<organism evidence="1">
    <name type="scientific">Anguilla anguilla</name>
    <name type="common">European freshwater eel</name>
    <name type="synonym">Muraena anguilla</name>
    <dbReference type="NCBI Taxonomy" id="7936"/>
    <lineage>
        <taxon>Eukaryota</taxon>
        <taxon>Metazoa</taxon>
        <taxon>Chordata</taxon>
        <taxon>Craniata</taxon>
        <taxon>Vertebrata</taxon>
        <taxon>Euteleostomi</taxon>
        <taxon>Actinopterygii</taxon>
        <taxon>Neopterygii</taxon>
        <taxon>Teleostei</taxon>
        <taxon>Anguilliformes</taxon>
        <taxon>Anguillidae</taxon>
        <taxon>Anguilla</taxon>
    </lineage>
</organism>